<reference evidence="4" key="2">
    <citation type="submission" date="2025-08" db="UniProtKB">
        <authorList>
            <consortium name="Ensembl"/>
        </authorList>
    </citation>
    <scope>IDENTIFICATION</scope>
    <source>
        <strain evidence="4">Guanapo</strain>
    </source>
</reference>
<dbReference type="GeneTree" id="ENSGT00940000162818"/>
<evidence type="ECO:0000256" key="1">
    <source>
        <dbReference type="ARBA" id="ARBA00023157"/>
    </source>
</evidence>
<keyword evidence="2" id="KW-0732">Signal</keyword>
<dbReference type="SUPFAM" id="SSF56436">
    <property type="entry name" value="C-type lectin-like"/>
    <property type="match status" value="1"/>
</dbReference>
<reference evidence="5" key="1">
    <citation type="submission" date="2013-11" db="EMBL/GenBank/DDBJ databases">
        <title>The genomic landscape of the Guanapo guppy.</title>
        <authorList>
            <person name="Kuenstner A."/>
            <person name="Dreyer C."/>
        </authorList>
    </citation>
    <scope>NUCLEOTIDE SEQUENCE</scope>
    <source>
        <strain evidence="5">Guanapo</strain>
    </source>
</reference>
<dbReference type="Pfam" id="PF00059">
    <property type="entry name" value="Lectin_C"/>
    <property type="match status" value="1"/>
</dbReference>
<dbReference type="SMART" id="SM00034">
    <property type="entry name" value="CLECT"/>
    <property type="match status" value="1"/>
</dbReference>
<organism evidence="4 5">
    <name type="scientific">Poecilia reticulata</name>
    <name type="common">Guppy</name>
    <name type="synonym">Acanthophacelus reticulatus</name>
    <dbReference type="NCBI Taxonomy" id="8081"/>
    <lineage>
        <taxon>Eukaryota</taxon>
        <taxon>Metazoa</taxon>
        <taxon>Chordata</taxon>
        <taxon>Craniata</taxon>
        <taxon>Vertebrata</taxon>
        <taxon>Euteleostomi</taxon>
        <taxon>Actinopterygii</taxon>
        <taxon>Neopterygii</taxon>
        <taxon>Teleostei</taxon>
        <taxon>Neoteleostei</taxon>
        <taxon>Acanthomorphata</taxon>
        <taxon>Ovalentaria</taxon>
        <taxon>Atherinomorphae</taxon>
        <taxon>Cyprinodontiformes</taxon>
        <taxon>Poeciliidae</taxon>
        <taxon>Poeciliinae</taxon>
        <taxon>Poecilia</taxon>
    </lineage>
</organism>
<accession>A0A3P9MVY0</accession>
<dbReference type="PROSITE" id="PS50041">
    <property type="entry name" value="C_TYPE_LECTIN_2"/>
    <property type="match status" value="1"/>
</dbReference>
<keyword evidence="5" id="KW-1185">Reference proteome</keyword>
<proteinExistence type="predicted"/>
<dbReference type="AlphaFoldDB" id="A0A3P9MVY0"/>
<feature type="chain" id="PRO_5018040984" description="C-type lectin domain-containing protein" evidence="2">
    <location>
        <begin position="20"/>
        <end position="149"/>
    </location>
</feature>
<feature type="signal peptide" evidence="2">
    <location>
        <begin position="1"/>
        <end position="19"/>
    </location>
</feature>
<evidence type="ECO:0000313" key="4">
    <source>
        <dbReference type="Ensembl" id="ENSPREP00000001429.1"/>
    </source>
</evidence>
<evidence type="ECO:0000259" key="3">
    <source>
        <dbReference type="PROSITE" id="PS50041"/>
    </source>
</evidence>
<dbReference type="InterPro" id="IPR016186">
    <property type="entry name" value="C-type_lectin-like/link_sf"/>
</dbReference>
<evidence type="ECO:0000313" key="5">
    <source>
        <dbReference type="Proteomes" id="UP000242638"/>
    </source>
</evidence>
<feature type="domain" description="C-type lectin" evidence="3">
    <location>
        <begin position="33"/>
        <end position="141"/>
    </location>
</feature>
<dbReference type="InterPro" id="IPR001304">
    <property type="entry name" value="C-type_lectin-like"/>
</dbReference>
<dbReference type="Gene3D" id="3.10.100.10">
    <property type="entry name" value="Mannose-Binding Protein A, subunit A"/>
    <property type="match status" value="1"/>
</dbReference>
<dbReference type="Ensembl" id="ENSPRET00000001470.1">
    <property type="protein sequence ID" value="ENSPREP00000001429.1"/>
    <property type="gene ID" value="ENSPREG00000001059.1"/>
</dbReference>
<name>A0A3P9MVY0_POERE</name>
<protein>
    <recommendedName>
        <fullName evidence="3">C-type lectin domain-containing protein</fullName>
    </recommendedName>
</protein>
<dbReference type="OMA" id="DDHEVMH"/>
<sequence>MLLLFLLGLALVAMSPSNGSELVLERNSCPEFWYSFNGRCYKYISVDSNLVSIHSLEEHNFVNTMIKSFDLTQAFTWIGLTDLHKEGSWMWSDGSKMDFLLFEEGQPDNADANENCGHTNMYTQYKWNDIVCSREFSFACKKHLPQICK</sequence>
<dbReference type="InterPro" id="IPR050111">
    <property type="entry name" value="C-type_lectin/snaclec_domain"/>
</dbReference>
<evidence type="ECO:0000256" key="2">
    <source>
        <dbReference type="SAM" id="SignalP"/>
    </source>
</evidence>
<dbReference type="Proteomes" id="UP000242638">
    <property type="component" value="Unassembled WGS sequence"/>
</dbReference>
<reference evidence="4" key="3">
    <citation type="submission" date="2025-09" db="UniProtKB">
        <authorList>
            <consortium name="Ensembl"/>
        </authorList>
    </citation>
    <scope>IDENTIFICATION</scope>
    <source>
        <strain evidence="4">Guanapo</strain>
    </source>
</reference>
<dbReference type="PROSITE" id="PS00615">
    <property type="entry name" value="C_TYPE_LECTIN_1"/>
    <property type="match status" value="1"/>
</dbReference>
<dbReference type="InterPro" id="IPR018378">
    <property type="entry name" value="C-type_lectin_CS"/>
</dbReference>
<keyword evidence="1" id="KW-1015">Disulfide bond</keyword>
<dbReference type="InterPro" id="IPR016187">
    <property type="entry name" value="CTDL_fold"/>
</dbReference>
<dbReference type="PANTHER" id="PTHR22803">
    <property type="entry name" value="MANNOSE, PHOSPHOLIPASE, LECTIN RECEPTOR RELATED"/>
    <property type="match status" value="1"/>
</dbReference>